<reference evidence="1 2" key="1">
    <citation type="journal article" date="2018" name="Mycol. Prog.">
        <title>Coniella lustricola, a new species from submerged detritus.</title>
        <authorList>
            <person name="Raudabaugh D.B."/>
            <person name="Iturriaga T."/>
            <person name="Carver A."/>
            <person name="Mondo S."/>
            <person name="Pangilinan J."/>
            <person name="Lipzen A."/>
            <person name="He G."/>
            <person name="Amirebrahimi M."/>
            <person name="Grigoriev I.V."/>
            <person name="Miller A.N."/>
        </authorList>
    </citation>
    <scope>NUCLEOTIDE SEQUENCE [LARGE SCALE GENOMIC DNA]</scope>
    <source>
        <strain evidence="1 2">B22-T-1</strain>
    </source>
</reference>
<proteinExistence type="predicted"/>
<dbReference type="Proteomes" id="UP000241462">
    <property type="component" value="Unassembled WGS sequence"/>
</dbReference>
<accession>A0A2T2ZXE7</accession>
<dbReference type="InParanoid" id="A0A2T2ZXE7"/>
<dbReference type="EMBL" id="KZ678587">
    <property type="protein sequence ID" value="PSR78881.1"/>
    <property type="molecule type" value="Genomic_DNA"/>
</dbReference>
<gene>
    <name evidence="1" type="ORF">BD289DRAFT_110456</name>
</gene>
<name>A0A2T2ZXE7_9PEZI</name>
<protein>
    <submittedName>
        <fullName evidence="1">Uncharacterized protein</fullName>
    </submittedName>
</protein>
<evidence type="ECO:0000313" key="1">
    <source>
        <dbReference type="EMBL" id="PSR78881.1"/>
    </source>
</evidence>
<dbReference type="AlphaFoldDB" id="A0A2T2ZXE7"/>
<keyword evidence="2" id="KW-1185">Reference proteome</keyword>
<evidence type="ECO:0000313" key="2">
    <source>
        <dbReference type="Proteomes" id="UP000241462"/>
    </source>
</evidence>
<sequence>MHGSHFLFLLDCRLSLIHPRLLFPSSLHISSLSFYIAACTRASWCRNPHLSAEQPSNRCLLTQSKSSPFSLFSTERKDFHYPAIHGACPVLSSNWDRQHMRRIKVHHSFFGSSPLASTVLSTLIPVTRLFFHSPNISSCIGFDTDYNHGL</sequence>
<organism evidence="1 2">
    <name type="scientific">Coniella lustricola</name>
    <dbReference type="NCBI Taxonomy" id="2025994"/>
    <lineage>
        <taxon>Eukaryota</taxon>
        <taxon>Fungi</taxon>
        <taxon>Dikarya</taxon>
        <taxon>Ascomycota</taxon>
        <taxon>Pezizomycotina</taxon>
        <taxon>Sordariomycetes</taxon>
        <taxon>Sordariomycetidae</taxon>
        <taxon>Diaporthales</taxon>
        <taxon>Schizoparmaceae</taxon>
        <taxon>Coniella</taxon>
    </lineage>
</organism>